<sequence>MELLVGPGVGIDQKGLVVPPSVFNHYLDAGITSIFPWQADCLKIPGVLAGSRNLVYSAPTSAGKTLIAEVLILKHVLETSTKALIILPFVSVSREKLCYLQKLFTGLSMRVGGFMAGQSPPGGLSAVNVAVCTIEKANSLVNRLIEEDRLEELGLVVVDELHLIGDSHRGYLLELLLTKFLLHSRRLQQHVTRSTSSQANKLASPPEVDRVSNGIQIVGMSATLPNLDVLGKWLNAAVFVTDYRPVPLTELVFTRDSKSSTSHAYEVIRMESSTKHDLRGAWNAATERLHPVNSPLLDSQLKAEARLTAVDEDGVFGLCLDTLLSGHGVLVFCPTKQWCEQLADTMAKEIFHLTRAHFAALERTENLCQNQKPVEKSEEVMQPELIGPRFAAQLDRAGLINCVEQLRRCPAGLDSALARCLGYSVAFHHAGLTVEEREIVENGFRAGVIRILVATSTLSSGVNLPARRVIIRTPLFHGHILDYLCYKQMAGRAGRKGLDTSGQSILLCKPRDLPRVRQLISAGMPPVRSCLIDTHGGASSESSLKRALLEVIANGFIETVADARLYLSSTLMAMSMLSTNDQLAAPAKNCSTRRRSLRLSQPGLQPCREFCGSSTTQLESPSLTEQFVLFTNRILDTCLSQLYDHELILIDRSPCSHTDCLDCNVSVNQDERGLAKGDILPDCVRLHPTAFGRAVLSSSLGPTHGLMVFEELDKARRAIALDTDLHFVYLLTPVYLDVGAALDWYRYLEQYQALSAADRRVADLIGVEERFITRCVSGASASGNRYGTSACLADRVALHRRFYMALALYRLVCEDGLSAVAQKFGINRGLLQSLQQQAATYAGMVTVFCNRLGWVHLERLLANYQSRLFYGVSEELVDLLRLLPLVNAQRARALYSGGYTTVSSLADAKPRDLARFLQRAIQFQKGEGCTLEHLHRRTIMLDDGSYVNEEEAAPLIVQKAQQLLRDDLTVVYGSNVVIGSMNHDVISMSLTNETNERTDVNSHQAPVTVSRLEEEDSVCPSQEAQCDECPEVVSVEKTSPVLLPPHRVLSEVNSSPVHAKRYKRNSSDFRDASPTLCINRNCSVFKSPLNNSSCISRAPISSQSVVPQNSPTNVAGLSQTEDTFVLTTQLAAIVDSADPVSTNTLHQTAVGCTQGYHAETADSTFTPLSTYDYDMNDTLTFSMLDTALDSAPSKENLEAVQHAVDRSWSSTNRKSLVSSAVETTVCITVNRISSVTSPGFPPSVRTSDTSSESQKDLGALSTDNRCSEGSETHTDSQPTVPTKGLSDLDFPDDCLFIIVDASKTEELWHTFICDVIMWIDGFEECSTGVGSVAVQPCWIISNLDEKLGERSIVWRSGPAGSRAVGSGSDQNGLSLRLIGLTISSALLRSRTVFWIDLTLPHGTFCGMLILLIFGTFTRSTLRCCAEILKRNRNTTFR</sequence>
<reference evidence="10 11" key="1">
    <citation type="submission" date="2019-07" db="EMBL/GenBank/DDBJ databases">
        <title>Annotation for the trematode Paragonimus westermani.</title>
        <authorList>
            <person name="Choi Y.-J."/>
        </authorList>
    </citation>
    <scope>NUCLEOTIDE SEQUENCE [LARGE SCALE GENOMIC DNA]</scope>
    <source>
        <strain evidence="10">180907_Pwestermani</strain>
    </source>
</reference>
<dbReference type="InterPro" id="IPR046931">
    <property type="entry name" value="HTH_61"/>
</dbReference>
<dbReference type="GO" id="GO:0005524">
    <property type="term" value="F:ATP binding"/>
    <property type="evidence" value="ECO:0007669"/>
    <property type="project" value="UniProtKB-KW"/>
</dbReference>
<dbReference type="InterPro" id="IPR014001">
    <property type="entry name" value="Helicase_ATP-bd"/>
</dbReference>
<evidence type="ECO:0000256" key="7">
    <source>
        <dbReference type="SAM" id="Phobius"/>
    </source>
</evidence>
<evidence type="ECO:0000313" key="11">
    <source>
        <dbReference type="Proteomes" id="UP000699462"/>
    </source>
</evidence>
<dbReference type="EMBL" id="JTDF01021858">
    <property type="protein sequence ID" value="KAF8561289.1"/>
    <property type="molecule type" value="Genomic_DNA"/>
</dbReference>
<dbReference type="PROSITE" id="PS51192">
    <property type="entry name" value="HELICASE_ATP_BIND_1"/>
    <property type="match status" value="1"/>
</dbReference>
<dbReference type="Pfam" id="PF00270">
    <property type="entry name" value="DEAD"/>
    <property type="match status" value="1"/>
</dbReference>
<keyword evidence="2" id="KW-0378">Hydrolase</keyword>
<dbReference type="SMART" id="SM00490">
    <property type="entry name" value="HELICc"/>
    <property type="match status" value="1"/>
</dbReference>
<accession>A0A8T0D082</accession>
<dbReference type="SMART" id="SM00487">
    <property type="entry name" value="DEXDc"/>
    <property type="match status" value="1"/>
</dbReference>
<dbReference type="GO" id="GO:0043138">
    <property type="term" value="F:3'-5' DNA helicase activity"/>
    <property type="evidence" value="ECO:0007669"/>
    <property type="project" value="UniProtKB-EC"/>
</dbReference>
<evidence type="ECO:0000313" key="10">
    <source>
        <dbReference type="EMBL" id="KAF8561289.1"/>
    </source>
</evidence>
<evidence type="ECO:0000256" key="4">
    <source>
        <dbReference type="ARBA" id="ARBA00022840"/>
    </source>
</evidence>
<evidence type="ECO:0000256" key="1">
    <source>
        <dbReference type="ARBA" id="ARBA00022741"/>
    </source>
</evidence>
<dbReference type="Pfam" id="PF21099">
    <property type="entry name" value="POLQ_helical"/>
    <property type="match status" value="1"/>
</dbReference>
<dbReference type="InterPro" id="IPR011545">
    <property type="entry name" value="DEAD/DEAH_box_helicase_dom"/>
</dbReference>
<dbReference type="FunFam" id="3.40.50.300:FF:000968">
    <property type="entry name" value="Helicase and polymerase-containing protein TEBICHI"/>
    <property type="match status" value="1"/>
</dbReference>
<dbReference type="Gene3D" id="3.40.50.300">
    <property type="entry name" value="P-loop containing nucleotide triphosphate hydrolases"/>
    <property type="match status" value="3"/>
</dbReference>
<dbReference type="PROSITE" id="PS51194">
    <property type="entry name" value="HELICASE_CTER"/>
    <property type="match status" value="1"/>
</dbReference>
<keyword evidence="3" id="KW-0347">Helicase</keyword>
<organism evidence="10 11">
    <name type="scientific">Paragonimus westermani</name>
    <dbReference type="NCBI Taxonomy" id="34504"/>
    <lineage>
        <taxon>Eukaryota</taxon>
        <taxon>Metazoa</taxon>
        <taxon>Spiralia</taxon>
        <taxon>Lophotrochozoa</taxon>
        <taxon>Platyhelminthes</taxon>
        <taxon>Trematoda</taxon>
        <taxon>Digenea</taxon>
        <taxon>Plagiorchiida</taxon>
        <taxon>Troglotremata</taxon>
        <taxon>Troglotrematidae</taxon>
        <taxon>Paragonimus</taxon>
    </lineage>
</organism>
<dbReference type="Pfam" id="PF20470">
    <property type="entry name" value="HTH_61"/>
    <property type="match status" value="1"/>
</dbReference>
<dbReference type="GO" id="GO:0016787">
    <property type="term" value="F:hydrolase activity"/>
    <property type="evidence" value="ECO:0007669"/>
    <property type="project" value="UniProtKB-KW"/>
</dbReference>
<evidence type="ECO:0000256" key="6">
    <source>
        <dbReference type="SAM" id="MobiDB-lite"/>
    </source>
</evidence>
<dbReference type="Pfam" id="PF00271">
    <property type="entry name" value="Helicase_C"/>
    <property type="match status" value="1"/>
</dbReference>
<name>A0A8T0D082_9TREM</name>
<keyword evidence="11" id="KW-1185">Reference proteome</keyword>
<feature type="region of interest" description="Disordered" evidence="6">
    <location>
        <begin position="1238"/>
        <end position="1284"/>
    </location>
</feature>
<comment type="catalytic activity">
    <reaction evidence="5">
        <text>ATP + H2O = ADP + phosphate + H(+)</text>
        <dbReference type="Rhea" id="RHEA:13065"/>
        <dbReference type="ChEBI" id="CHEBI:15377"/>
        <dbReference type="ChEBI" id="CHEBI:15378"/>
        <dbReference type="ChEBI" id="CHEBI:30616"/>
        <dbReference type="ChEBI" id="CHEBI:43474"/>
        <dbReference type="ChEBI" id="CHEBI:456216"/>
        <dbReference type="EC" id="5.6.2.4"/>
    </reaction>
</comment>
<comment type="caution">
    <text evidence="10">The sequence shown here is derived from an EMBL/GenBank/DDBJ whole genome shotgun (WGS) entry which is preliminary data.</text>
</comment>
<feature type="transmembrane region" description="Helical" evidence="7">
    <location>
        <begin position="1392"/>
        <end position="1413"/>
    </location>
</feature>
<feature type="domain" description="Helicase ATP-binding" evidence="8">
    <location>
        <begin position="45"/>
        <end position="242"/>
    </location>
</feature>
<evidence type="ECO:0000256" key="2">
    <source>
        <dbReference type="ARBA" id="ARBA00022801"/>
    </source>
</evidence>
<dbReference type="SUPFAM" id="SSF52540">
    <property type="entry name" value="P-loop containing nucleoside triphosphate hydrolases"/>
    <property type="match status" value="1"/>
</dbReference>
<dbReference type="GO" id="GO:0003676">
    <property type="term" value="F:nucleic acid binding"/>
    <property type="evidence" value="ECO:0007669"/>
    <property type="project" value="InterPro"/>
</dbReference>
<dbReference type="PANTHER" id="PTHR47961">
    <property type="entry name" value="DNA POLYMERASE THETA, PUTATIVE (AFU_ORTHOLOGUE AFUA_1G05260)-RELATED"/>
    <property type="match status" value="1"/>
</dbReference>
<dbReference type="PANTHER" id="PTHR47961:SF6">
    <property type="entry name" value="DNA-DIRECTED DNA POLYMERASE"/>
    <property type="match status" value="1"/>
</dbReference>
<dbReference type="InterPro" id="IPR027417">
    <property type="entry name" value="P-loop_NTPase"/>
</dbReference>
<proteinExistence type="predicted"/>
<evidence type="ECO:0000259" key="8">
    <source>
        <dbReference type="PROSITE" id="PS51192"/>
    </source>
</evidence>
<dbReference type="CDD" id="cd18026">
    <property type="entry name" value="DEXHc_POLQ-like"/>
    <property type="match status" value="1"/>
</dbReference>
<keyword evidence="4" id="KW-0067">ATP-binding</keyword>
<dbReference type="SUPFAM" id="SSF158702">
    <property type="entry name" value="Sec63 N-terminal domain-like"/>
    <property type="match status" value="1"/>
</dbReference>
<dbReference type="OrthoDB" id="2320933at2759"/>
<keyword evidence="7" id="KW-0472">Membrane</keyword>
<dbReference type="InterPro" id="IPR048960">
    <property type="entry name" value="POLQ-like_helical"/>
</dbReference>
<evidence type="ECO:0000256" key="3">
    <source>
        <dbReference type="ARBA" id="ARBA00022806"/>
    </source>
</evidence>
<evidence type="ECO:0008006" key="12">
    <source>
        <dbReference type="Google" id="ProtNLM"/>
    </source>
</evidence>
<dbReference type="Gene3D" id="1.10.3380.20">
    <property type="match status" value="1"/>
</dbReference>
<keyword evidence="7" id="KW-1133">Transmembrane helix</keyword>
<dbReference type="CDD" id="cd18795">
    <property type="entry name" value="SF2_C_Ski2"/>
    <property type="match status" value="1"/>
</dbReference>
<feature type="domain" description="Helicase C-terminal" evidence="9">
    <location>
        <begin position="302"/>
        <end position="552"/>
    </location>
</feature>
<keyword evidence="7" id="KW-0812">Transmembrane</keyword>
<dbReference type="InterPro" id="IPR050474">
    <property type="entry name" value="Hel308_SKI2-like"/>
</dbReference>
<evidence type="ECO:0000259" key="9">
    <source>
        <dbReference type="PROSITE" id="PS51194"/>
    </source>
</evidence>
<gene>
    <name evidence="10" type="ORF">P879_08688</name>
</gene>
<feature type="compositionally biased region" description="Basic and acidic residues" evidence="6">
    <location>
        <begin position="1265"/>
        <end position="1274"/>
    </location>
</feature>
<dbReference type="InterPro" id="IPR001650">
    <property type="entry name" value="Helicase_C-like"/>
</dbReference>
<protein>
    <recommendedName>
        <fullName evidence="12">DNA-directed DNA polymerase</fullName>
    </recommendedName>
</protein>
<evidence type="ECO:0000256" key="5">
    <source>
        <dbReference type="ARBA" id="ARBA00048988"/>
    </source>
</evidence>
<keyword evidence="1" id="KW-0547">Nucleotide-binding</keyword>
<dbReference type="Proteomes" id="UP000699462">
    <property type="component" value="Unassembled WGS sequence"/>
</dbReference>